<dbReference type="Pfam" id="PF13577">
    <property type="entry name" value="SnoaL_4"/>
    <property type="match status" value="1"/>
</dbReference>
<dbReference type="InterPro" id="IPR037401">
    <property type="entry name" value="SnoaL-like"/>
</dbReference>
<dbReference type="InterPro" id="IPR032710">
    <property type="entry name" value="NTF2-like_dom_sf"/>
</dbReference>
<evidence type="ECO:0000313" key="3">
    <source>
        <dbReference type="EMBL" id="KAH7029857.1"/>
    </source>
</evidence>
<comment type="caution">
    <text evidence="3">The sequence shown here is derived from an EMBL/GenBank/DDBJ whole genome shotgun (WGS) entry which is preliminary data.</text>
</comment>
<feature type="domain" description="SnoaL-like" evidence="2">
    <location>
        <begin position="80"/>
        <end position="161"/>
    </location>
</feature>
<evidence type="ECO:0000313" key="4">
    <source>
        <dbReference type="Proteomes" id="UP000756346"/>
    </source>
</evidence>
<keyword evidence="1" id="KW-0732">Signal</keyword>
<evidence type="ECO:0000259" key="2">
    <source>
        <dbReference type="Pfam" id="PF13577"/>
    </source>
</evidence>
<feature type="chain" id="PRO_5040372149" description="SnoaL-like domain-containing protein" evidence="1">
    <location>
        <begin position="23"/>
        <end position="326"/>
    </location>
</feature>
<dbReference type="EMBL" id="JAGTJQ010000006">
    <property type="protein sequence ID" value="KAH7029857.1"/>
    <property type="molecule type" value="Genomic_DNA"/>
</dbReference>
<dbReference type="OrthoDB" id="2148716at2759"/>
<dbReference type="SUPFAM" id="SSF54427">
    <property type="entry name" value="NTF2-like"/>
    <property type="match status" value="1"/>
</dbReference>
<proteinExistence type="predicted"/>
<dbReference type="Gene3D" id="3.10.450.50">
    <property type="match status" value="1"/>
</dbReference>
<evidence type="ECO:0000256" key="1">
    <source>
        <dbReference type="SAM" id="SignalP"/>
    </source>
</evidence>
<sequence length="326" mass="34070">MTFSSTIASGLLLAASTAVAAALPSSHSSYAPSDKRFLCLHYPETPHLAPSFFEAQGGISSSDITSLFQSISIPPSASAAADIELIRAITALYGLALDGRNWPVLNRIVTPDARANHSNLGVMSGLEDIKTHLTAALEPVPFTQHQLGTTVVQLCRHEDATPAATSHGEGESGRQVKAAVSITYTTTAHFAAGPDGGLLPMIDAASVLAGGDSGCDADNGGDGAALATDGGWKIRVRNALATPSAADSASNDFPILCSPFDSDWRSHGLLQHEDIRTIARTSSLRHTEEEQRTSLGWVPHGECGDQYGQPHFRTQAGSSACRSDLG</sequence>
<organism evidence="3 4">
    <name type="scientific">Microdochium trichocladiopsis</name>
    <dbReference type="NCBI Taxonomy" id="1682393"/>
    <lineage>
        <taxon>Eukaryota</taxon>
        <taxon>Fungi</taxon>
        <taxon>Dikarya</taxon>
        <taxon>Ascomycota</taxon>
        <taxon>Pezizomycotina</taxon>
        <taxon>Sordariomycetes</taxon>
        <taxon>Xylariomycetidae</taxon>
        <taxon>Xylariales</taxon>
        <taxon>Microdochiaceae</taxon>
        <taxon>Microdochium</taxon>
    </lineage>
</organism>
<keyword evidence="4" id="KW-1185">Reference proteome</keyword>
<protein>
    <recommendedName>
        <fullName evidence="2">SnoaL-like domain-containing protein</fullName>
    </recommendedName>
</protein>
<dbReference type="GeneID" id="70186480"/>
<feature type="signal peptide" evidence="1">
    <location>
        <begin position="1"/>
        <end position="22"/>
    </location>
</feature>
<dbReference type="RefSeq" id="XP_046012145.1">
    <property type="nucleotide sequence ID" value="XM_046156934.1"/>
</dbReference>
<gene>
    <name evidence="3" type="ORF">B0I36DRAFT_350659</name>
</gene>
<accession>A0A9P8Y858</accession>
<reference evidence="3" key="1">
    <citation type="journal article" date="2021" name="Nat. Commun.">
        <title>Genetic determinants of endophytism in the Arabidopsis root mycobiome.</title>
        <authorList>
            <person name="Mesny F."/>
            <person name="Miyauchi S."/>
            <person name="Thiergart T."/>
            <person name="Pickel B."/>
            <person name="Atanasova L."/>
            <person name="Karlsson M."/>
            <person name="Huettel B."/>
            <person name="Barry K.W."/>
            <person name="Haridas S."/>
            <person name="Chen C."/>
            <person name="Bauer D."/>
            <person name="Andreopoulos W."/>
            <person name="Pangilinan J."/>
            <person name="LaButti K."/>
            <person name="Riley R."/>
            <person name="Lipzen A."/>
            <person name="Clum A."/>
            <person name="Drula E."/>
            <person name="Henrissat B."/>
            <person name="Kohler A."/>
            <person name="Grigoriev I.V."/>
            <person name="Martin F.M."/>
            <person name="Hacquard S."/>
        </authorList>
    </citation>
    <scope>NUCLEOTIDE SEQUENCE</scope>
    <source>
        <strain evidence="3">MPI-CAGE-CH-0230</strain>
    </source>
</reference>
<dbReference type="Proteomes" id="UP000756346">
    <property type="component" value="Unassembled WGS sequence"/>
</dbReference>
<dbReference type="AlphaFoldDB" id="A0A9P8Y858"/>
<name>A0A9P8Y858_9PEZI</name>